<proteinExistence type="predicted"/>
<keyword evidence="3" id="KW-1185">Reference proteome</keyword>
<evidence type="ECO:0000256" key="1">
    <source>
        <dbReference type="SAM" id="MobiDB-lite"/>
    </source>
</evidence>
<comment type="caution">
    <text evidence="2">The sequence shown here is derived from an EMBL/GenBank/DDBJ whole genome shotgun (WGS) entry which is preliminary data.</text>
</comment>
<organism evidence="2 3">
    <name type="scientific">Pleurodeles waltl</name>
    <name type="common">Iberian ribbed newt</name>
    <dbReference type="NCBI Taxonomy" id="8319"/>
    <lineage>
        <taxon>Eukaryota</taxon>
        <taxon>Metazoa</taxon>
        <taxon>Chordata</taxon>
        <taxon>Craniata</taxon>
        <taxon>Vertebrata</taxon>
        <taxon>Euteleostomi</taxon>
        <taxon>Amphibia</taxon>
        <taxon>Batrachia</taxon>
        <taxon>Caudata</taxon>
        <taxon>Salamandroidea</taxon>
        <taxon>Salamandridae</taxon>
        <taxon>Pleurodelinae</taxon>
        <taxon>Pleurodeles</taxon>
    </lineage>
</organism>
<feature type="region of interest" description="Disordered" evidence="1">
    <location>
        <begin position="49"/>
        <end position="75"/>
    </location>
</feature>
<name>A0AAV7VMZ6_PLEWA</name>
<accession>A0AAV7VMZ6</accession>
<protein>
    <submittedName>
        <fullName evidence="2">Uncharacterized protein</fullName>
    </submittedName>
</protein>
<dbReference type="Proteomes" id="UP001066276">
    <property type="component" value="Chromosome 2_1"/>
</dbReference>
<dbReference type="AlphaFoldDB" id="A0AAV7VMZ6"/>
<gene>
    <name evidence="2" type="ORF">NDU88_006520</name>
</gene>
<sequence>MRLSREIRCFGTAVTAHSIIRDFSPFIVQSVAVLVDGCRRQAATQIQAAVSRHPRGSGGHGERVLMRSLAKQRGQ</sequence>
<reference evidence="2" key="1">
    <citation type="journal article" date="2022" name="bioRxiv">
        <title>Sequencing and chromosome-scale assembly of the giantPleurodeles waltlgenome.</title>
        <authorList>
            <person name="Brown T."/>
            <person name="Elewa A."/>
            <person name="Iarovenko S."/>
            <person name="Subramanian E."/>
            <person name="Araus A.J."/>
            <person name="Petzold A."/>
            <person name="Susuki M."/>
            <person name="Suzuki K.-i.T."/>
            <person name="Hayashi T."/>
            <person name="Toyoda A."/>
            <person name="Oliveira C."/>
            <person name="Osipova E."/>
            <person name="Leigh N.D."/>
            <person name="Simon A."/>
            <person name="Yun M.H."/>
        </authorList>
    </citation>
    <scope>NUCLEOTIDE SEQUENCE</scope>
    <source>
        <strain evidence="2">20211129_DDA</strain>
        <tissue evidence="2">Liver</tissue>
    </source>
</reference>
<evidence type="ECO:0000313" key="3">
    <source>
        <dbReference type="Proteomes" id="UP001066276"/>
    </source>
</evidence>
<dbReference type="EMBL" id="JANPWB010000003">
    <property type="protein sequence ID" value="KAJ1202723.1"/>
    <property type="molecule type" value="Genomic_DNA"/>
</dbReference>
<evidence type="ECO:0000313" key="2">
    <source>
        <dbReference type="EMBL" id="KAJ1202723.1"/>
    </source>
</evidence>